<dbReference type="InterPro" id="IPR014729">
    <property type="entry name" value="Rossmann-like_a/b/a_fold"/>
</dbReference>
<dbReference type="InterPro" id="IPR002500">
    <property type="entry name" value="PAPS_reduct_dom"/>
</dbReference>
<accession>A0A0F9NAZ7</accession>
<dbReference type="AlphaFoldDB" id="A0A0F9NAZ7"/>
<sequence length="293" mass="33865">MKSAEQILNEAYEKYKPSTVIALTSGGHDSMVATRFTTVWQNNKDCNYQVITLDTGLSSDGWRAWLTKVIFELGYNPYFGMWDNPDVGFDWYAENALKYGFGYTEYFHTNFYYRMLKERTIKKILKSYKKHRHDHIMFVSGVYREESIKRANVPEYQKIGSAIWVNPLCHWTKEDIDSYRIAYGLPNNPFYETTGGSGDCNCNWGQFTTLPEFYKHSPILGTMIGRLDKDVRKIHGFGWGERPSKSLIAENNGQLVLPGIEPLTTPNLCNGCSRSKPKLSNQLDDYMTDKIDW</sequence>
<gene>
    <name evidence="2" type="ORF">LCGC14_1358850</name>
</gene>
<evidence type="ECO:0000259" key="1">
    <source>
        <dbReference type="Pfam" id="PF01507"/>
    </source>
</evidence>
<dbReference type="GO" id="GO:0003824">
    <property type="term" value="F:catalytic activity"/>
    <property type="evidence" value="ECO:0007669"/>
    <property type="project" value="InterPro"/>
</dbReference>
<proteinExistence type="predicted"/>
<dbReference type="SUPFAM" id="SSF52402">
    <property type="entry name" value="Adenine nucleotide alpha hydrolases-like"/>
    <property type="match status" value="1"/>
</dbReference>
<dbReference type="Pfam" id="PF01507">
    <property type="entry name" value="PAPS_reduct"/>
    <property type="match status" value="1"/>
</dbReference>
<organism evidence="2">
    <name type="scientific">marine sediment metagenome</name>
    <dbReference type="NCBI Taxonomy" id="412755"/>
    <lineage>
        <taxon>unclassified sequences</taxon>
        <taxon>metagenomes</taxon>
        <taxon>ecological metagenomes</taxon>
    </lineage>
</organism>
<evidence type="ECO:0000313" key="2">
    <source>
        <dbReference type="EMBL" id="KKM78542.1"/>
    </source>
</evidence>
<reference evidence="2" key="1">
    <citation type="journal article" date="2015" name="Nature">
        <title>Complex archaea that bridge the gap between prokaryotes and eukaryotes.</title>
        <authorList>
            <person name="Spang A."/>
            <person name="Saw J.H."/>
            <person name="Jorgensen S.L."/>
            <person name="Zaremba-Niedzwiedzka K."/>
            <person name="Martijn J."/>
            <person name="Lind A.E."/>
            <person name="van Eijk R."/>
            <person name="Schleper C."/>
            <person name="Guy L."/>
            <person name="Ettema T.J."/>
        </authorList>
    </citation>
    <scope>NUCLEOTIDE SEQUENCE</scope>
</reference>
<dbReference type="Gene3D" id="3.40.50.620">
    <property type="entry name" value="HUPs"/>
    <property type="match status" value="1"/>
</dbReference>
<protein>
    <recommendedName>
        <fullName evidence="1">Phosphoadenosine phosphosulphate reductase domain-containing protein</fullName>
    </recommendedName>
</protein>
<comment type="caution">
    <text evidence="2">The sequence shown here is derived from an EMBL/GenBank/DDBJ whole genome shotgun (WGS) entry which is preliminary data.</text>
</comment>
<feature type="domain" description="Phosphoadenosine phosphosulphate reductase" evidence="1">
    <location>
        <begin position="21"/>
        <end position="193"/>
    </location>
</feature>
<name>A0A0F9NAZ7_9ZZZZ</name>
<dbReference type="EMBL" id="LAZR01008477">
    <property type="protein sequence ID" value="KKM78542.1"/>
    <property type="molecule type" value="Genomic_DNA"/>
</dbReference>